<evidence type="ECO:0000313" key="6">
    <source>
        <dbReference type="WBParaSite" id="SVE_0496800.1"/>
    </source>
</evidence>
<comment type="similarity">
    <text evidence="1">Belongs to the COQ10 family.</text>
</comment>
<sequence>MSICTLHNIRRCLFSLPSTNKIQAYAEKRIIGFSANQMYNVVNDVGQYSEFVPWCKKSEANKISDSLTLCDLTIGFPPLREKYRSRVTSLPPFVVHSVCADGSLFEVLDTTWRFGPGLSTDFDQTCTLYFSLKFKFKYSIHARISHLFFDQVVKTMVKAFLKRAEELYGPPSFNHFDSKVEIIDYKS</sequence>
<feature type="domain" description="Coenzyme Q-binding protein COQ10 START" evidence="4">
    <location>
        <begin position="31"/>
        <end position="160"/>
    </location>
</feature>
<evidence type="ECO:0000256" key="1">
    <source>
        <dbReference type="ARBA" id="ARBA00006885"/>
    </source>
</evidence>
<dbReference type="GO" id="GO:0005739">
    <property type="term" value="C:mitochondrion"/>
    <property type="evidence" value="ECO:0007669"/>
    <property type="project" value="TreeGrafter"/>
</dbReference>
<dbReference type="Proteomes" id="UP000035680">
    <property type="component" value="Unassembled WGS sequence"/>
</dbReference>
<evidence type="ECO:0000256" key="3">
    <source>
        <dbReference type="ARBA" id="ARBA00024947"/>
    </source>
</evidence>
<organism evidence="5 6">
    <name type="scientific">Strongyloides venezuelensis</name>
    <name type="common">Threadworm</name>
    <dbReference type="NCBI Taxonomy" id="75913"/>
    <lineage>
        <taxon>Eukaryota</taxon>
        <taxon>Metazoa</taxon>
        <taxon>Ecdysozoa</taxon>
        <taxon>Nematoda</taxon>
        <taxon>Chromadorea</taxon>
        <taxon>Rhabditida</taxon>
        <taxon>Tylenchina</taxon>
        <taxon>Panagrolaimomorpha</taxon>
        <taxon>Strongyloidoidea</taxon>
        <taxon>Strongyloididae</taxon>
        <taxon>Strongyloides</taxon>
    </lineage>
</organism>
<dbReference type="GO" id="GO:0045333">
    <property type="term" value="P:cellular respiration"/>
    <property type="evidence" value="ECO:0007669"/>
    <property type="project" value="InterPro"/>
</dbReference>
<dbReference type="AlphaFoldDB" id="A0A0K0F819"/>
<dbReference type="WBParaSite" id="SVE_0496800.1">
    <property type="protein sequence ID" value="SVE_0496800.1"/>
    <property type="gene ID" value="SVE_0496800"/>
</dbReference>
<keyword evidence="5" id="KW-1185">Reference proteome</keyword>
<dbReference type="Pfam" id="PF03364">
    <property type="entry name" value="Polyketide_cyc"/>
    <property type="match status" value="1"/>
</dbReference>
<protein>
    <submittedName>
        <fullName evidence="6">Polyketide_cyc domain-containing protein</fullName>
    </submittedName>
</protein>
<comment type="function">
    <text evidence="3">Required for the function of coenzyme Q in the respiratory chain. May serve as a chaperone or may be involved in the transport of Q6 from its site of synthesis to the catalytic sites of the respiratory complexes.</text>
</comment>
<evidence type="ECO:0000256" key="2">
    <source>
        <dbReference type="ARBA" id="ARBA00011814"/>
    </source>
</evidence>
<dbReference type="PANTHER" id="PTHR12901:SF10">
    <property type="entry name" value="COENZYME Q-BINDING PROTEIN COQ10, MITOCHONDRIAL"/>
    <property type="match status" value="1"/>
</dbReference>
<comment type="subunit">
    <text evidence="2">Interacts with coenzyme Q.</text>
</comment>
<evidence type="ECO:0000259" key="4">
    <source>
        <dbReference type="Pfam" id="PF03364"/>
    </source>
</evidence>
<accession>A0A0K0F819</accession>
<dbReference type="SUPFAM" id="SSF55961">
    <property type="entry name" value="Bet v1-like"/>
    <property type="match status" value="1"/>
</dbReference>
<dbReference type="Gene3D" id="3.30.530.20">
    <property type="match status" value="1"/>
</dbReference>
<dbReference type="STRING" id="75913.A0A0K0F819"/>
<name>A0A0K0F819_STRVS</name>
<dbReference type="CDD" id="cd07813">
    <property type="entry name" value="COQ10p_like"/>
    <property type="match status" value="1"/>
</dbReference>
<dbReference type="InterPro" id="IPR005031">
    <property type="entry name" value="COQ10_START"/>
</dbReference>
<reference evidence="6" key="2">
    <citation type="submission" date="2015-08" db="UniProtKB">
        <authorList>
            <consortium name="WormBaseParasite"/>
        </authorList>
    </citation>
    <scope>IDENTIFICATION</scope>
</reference>
<proteinExistence type="inferred from homology"/>
<dbReference type="InterPro" id="IPR023393">
    <property type="entry name" value="START-like_dom_sf"/>
</dbReference>
<reference evidence="5" key="1">
    <citation type="submission" date="2014-07" db="EMBL/GenBank/DDBJ databases">
        <authorList>
            <person name="Martin A.A"/>
            <person name="De Silva N."/>
        </authorList>
    </citation>
    <scope>NUCLEOTIDE SEQUENCE</scope>
</reference>
<dbReference type="InterPro" id="IPR044996">
    <property type="entry name" value="COQ10-like"/>
</dbReference>
<dbReference type="PANTHER" id="PTHR12901">
    <property type="entry name" value="SPERM PROTEIN HOMOLOG"/>
    <property type="match status" value="1"/>
</dbReference>
<dbReference type="GO" id="GO:0048039">
    <property type="term" value="F:ubiquinone binding"/>
    <property type="evidence" value="ECO:0007669"/>
    <property type="project" value="InterPro"/>
</dbReference>
<evidence type="ECO:0000313" key="5">
    <source>
        <dbReference type="Proteomes" id="UP000035680"/>
    </source>
</evidence>